<evidence type="ECO:0000313" key="2">
    <source>
        <dbReference type="Proteomes" id="UP001165960"/>
    </source>
</evidence>
<dbReference type="EMBL" id="QTSX02004322">
    <property type="protein sequence ID" value="KAJ9065812.1"/>
    <property type="molecule type" value="Genomic_DNA"/>
</dbReference>
<comment type="caution">
    <text evidence="1">The sequence shown here is derived from an EMBL/GenBank/DDBJ whole genome shotgun (WGS) entry which is preliminary data.</text>
</comment>
<keyword evidence="2" id="KW-1185">Reference proteome</keyword>
<proteinExistence type="predicted"/>
<reference evidence="1" key="1">
    <citation type="submission" date="2022-04" db="EMBL/GenBank/DDBJ databases">
        <title>Genome of the entomopathogenic fungus Entomophthora muscae.</title>
        <authorList>
            <person name="Elya C."/>
            <person name="Lovett B.R."/>
            <person name="Lee E."/>
            <person name="Macias A.M."/>
            <person name="Hajek A.E."/>
            <person name="De Bivort B.L."/>
            <person name="Kasson M.T."/>
            <person name="De Fine Licht H.H."/>
            <person name="Stajich J.E."/>
        </authorList>
    </citation>
    <scope>NUCLEOTIDE SEQUENCE</scope>
    <source>
        <strain evidence="1">Berkeley</strain>
    </source>
</reference>
<accession>A0ACC2STS4</accession>
<protein>
    <submittedName>
        <fullName evidence="1">Uncharacterized protein</fullName>
    </submittedName>
</protein>
<gene>
    <name evidence="1" type="ORF">DSO57_1015640</name>
</gene>
<sequence length="113" mass="12512">MVPPVYWLGGEPLSESLGEPLGDLLGALIPQEGVDLSPEDQEKAAHITLEGLYEPTCMPQGLCNAPAMFKRAMDSILQDLKLSCVLLYLYQPYDHLKAVFIKNLRGRLEAQNL</sequence>
<dbReference type="Proteomes" id="UP001165960">
    <property type="component" value="Unassembled WGS sequence"/>
</dbReference>
<evidence type="ECO:0000313" key="1">
    <source>
        <dbReference type="EMBL" id="KAJ9065812.1"/>
    </source>
</evidence>
<name>A0ACC2STS4_9FUNG</name>
<organism evidence="1 2">
    <name type="scientific">Entomophthora muscae</name>
    <dbReference type="NCBI Taxonomy" id="34485"/>
    <lineage>
        <taxon>Eukaryota</taxon>
        <taxon>Fungi</taxon>
        <taxon>Fungi incertae sedis</taxon>
        <taxon>Zoopagomycota</taxon>
        <taxon>Entomophthoromycotina</taxon>
        <taxon>Entomophthoromycetes</taxon>
        <taxon>Entomophthorales</taxon>
        <taxon>Entomophthoraceae</taxon>
        <taxon>Entomophthora</taxon>
    </lineage>
</organism>